<dbReference type="Proteomes" id="UP001211907">
    <property type="component" value="Unassembled WGS sequence"/>
</dbReference>
<dbReference type="GO" id="GO:0016491">
    <property type="term" value="F:oxidoreductase activity"/>
    <property type="evidence" value="ECO:0007669"/>
    <property type="project" value="UniProtKB-KW"/>
</dbReference>
<evidence type="ECO:0000256" key="1">
    <source>
        <dbReference type="ARBA" id="ARBA00006484"/>
    </source>
</evidence>
<dbReference type="SUPFAM" id="SSF51735">
    <property type="entry name" value="NAD(P)-binding Rossmann-fold domains"/>
    <property type="match status" value="1"/>
</dbReference>
<proteinExistence type="inferred from homology"/>
<comment type="similarity">
    <text evidence="1">Belongs to the short-chain dehydrogenases/reductases (SDR) family.</text>
</comment>
<name>A0AAD5SP56_9FUNG</name>
<dbReference type="InterPro" id="IPR002347">
    <property type="entry name" value="SDR_fam"/>
</dbReference>
<organism evidence="3 4">
    <name type="scientific">Physocladia obscura</name>
    <dbReference type="NCBI Taxonomy" id="109957"/>
    <lineage>
        <taxon>Eukaryota</taxon>
        <taxon>Fungi</taxon>
        <taxon>Fungi incertae sedis</taxon>
        <taxon>Chytridiomycota</taxon>
        <taxon>Chytridiomycota incertae sedis</taxon>
        <taxon>Chytridiomycetes</taxon>
        <taxon>Chytridiales</taxon>
        <taxon>Chytriomycetaceae</taxon>
        <taxon>Physocladia</taxon>
    </lineage>
</organism>
<dbReference type="InterPro" id="IPR036291">
    <property type="entry name" value="NAD(P)-bd_dom_sf"/>
</dbReference>
<evidence type="ECO:0000256" key="2">
    <source>
        <dbReference type="ARBA" id="ARBA00023002"/>
    </source>
</evidence>
<gene>
    <name evidence="3" type="ORF">HK100_010218</name>
</gene>
<evidence type="ECO:0000313" key="4">
    <source>
        <dbReference type="Proteomes" id="UP001211907"/>
    </source>
</evidence>
<dbReference type="EMBL" id="JADGJH010005557">
    <property type="protein sequence ID" value="KAJ3080142.1"/>
    <property type="molecule type" value="Genomic_DNA"/>
</dbReference>
<dbReference type="PRINTS" id="PR00081">
    <property type="entry name" value="GDHRDH"/>
</dbReference>
<keyword evidence="2" id="KW-0560">Oxidoreductase</keyword>
<evidence type="ECO:0000313" key="3">
    <source>
        <dbReference type="EMBL" id="KAJ3080142.1"/>
    </source>
</evidence>
<dbReference type="Pfam" id="PF00106">
    <property type="entry name" value="adh_short"/>
    <property type="match status" value="1"/>
</dbReference>
<sequence>MASAPQQKIALVVGGSNGIGRAIAAKLTAANVVTYIAGRNLAKCQGVAQELGLGGVFEVDVASQESVHRLVRAVQERLTRVDILVLSAGANVDARSTTADGVELQFAVTHLWRFQLTAAAAAGGLLAPGARVLSVSGSSGVDLGLVDFADPMLARPNAWSFFKAQGQAHKLNDVLCIQAQRRWGADANIQFHAAYPGQVASNSDGSIEGPLLVQILNRVTSPIKLKPEASAAQLVPILLEPLGAEGGKLWSVSQFGDTVTELKVPAKVADDDYGKKCWDLSNSFINEKWK</sequence>
<keyword evidence="4" id="KW-1185">Reference proteome</keyword>
<comment type="caution">
    <text evidence="3">The sequence shown here is derived from an EMBL/GenBank/DDBJ whole genome shotgun (WGS) entry which is preliminary data.</text>
</comment>
<accession>A0AAD5SP56</accession>
<protein>
    <submittedName>
        <fullName evidence="3">Uncharacterized protein</fullName>
    </submittedName>
</protein>
<dbReference type="PANTHER" id="PTHR24320:SF152">
    <property type="entry name" value="SHORT-CHAIN DEHYDROGENASE_REDUCTASE FAMILY PROTEIN"/>
    <property type="match status" value="1"/>
</dbReference>
<reference evidence="3" key="1">
    <citation type="submission" date="2020-05" db="EMBL/GenBank/DDBJ databases">
        <title>Phylogenomic resolution of chytrid fungi.</title>
        <authorList>
            <person name="Stajich J.E."/>
            <person name="Amses K."/>
            <person name="Simmons R."/>
            <person name="Seto K."/>
            <person name="Myers J."/>
            <person name="Bonds A."/>
            <person name="Quandt C.A."/>
            <person name="Barry K."/>
            <person name="Liu P."/>
            <person name="Grigoriev I."/>
            <person name="Longcore J.E."/>
            <person name="James T.Y."/>
        </authorList>
    </citation>
    <scope>NUCLEOTIDE SEQUENCE</scope>
    <source>
        <strain evidence="3">JEL0513</strain>
    </source>
</reference>
<dbReference type="AlphaFoldDB" id="A0AAD5SP56"/>
<dbReference type="PANTHER" id="PTHR24320">
    <property type="entry name" value="RETINOL DEHYDROGENASE"/>
    <property type="match status" value="1"/>
</dbReference>
<dbReference type="Gene3D" id="3.40.50.720">
    <property type="entry name" value="NAD(P)-binding Rossmann-like Domain"/>
    <property type="match status" value="1"/>
</dbReference>